<dbReference type="RefSeq" id="XP_033692393.1">
    <property type="nucleotide sequence ID" value="XM_033832604.1"/>
</dbReference>
<dbReference type="Proteomes" id="UP000800094">
    <property type="component" value="Unassembled WGS sequence"/>
</dbReference>
<feature type="region of interest" description="Disordered" evidence="6">
    <location>
        <begin position="114"/>
        <end position="135"/>
    </location>
</feature>
<organism evidence="7 8">
    <name type="scientific">Trematosphaeria pertusa</name>
    <dbReference type="NCBI Taxonomy" id="390896"/>
    <lineage>
        <taxon>Eukaryota</taxon>
        <taxon>Fungi</taxon>
        <taxon>Dikarya</taxon>
        <taxon>Ascomycota</taxon>
        <taxon>Pezizomycotina</taxon>
        <taxon>Dothideomycetes</taxon>
        <taxon>Pleosporomycetidae</taxon>
        <taxon>Pleosporales</taxon>
        <taxon>Massarineae</taxon>
        <taxon>Trematosphaeriaceae</taxon>
        <taxon>Trematosphaeria</taxon>
    </lineage>
</organism>
<dbReference type="PANTHER" id="PTHR16932:SF18">
    <property type="entry name" value="INTERFERON, ALPHA-INDUCIBLE PROTEIN 27-LIKE 2"/>
    <property type="match status" value="1"/>
</dbReference>
<dbReference type="Gene3D" id="6.10.110.10">
    <property type="match status" value="1"/>
</dbReference>
<dbReference type="AlphaFoldDB" id="A0A6A6J3W0"/>
<evidence type="ECO:0000256" key="2">
    <source>
        <dbReference type="ARBA" id="ARBA00007262"/>
    </source>
</evidence>
<keyword evidence="5" id="KW-0472">Membrane</keyword>
<evidence type="ECO:0000256" key="1">
    <source>
        <dbReference type="ARBA" id="ARBA00004141"/>
    </source>
</evidence>
<keyword evidence="8" id="KW-1185">Reference proteome</keyword>
<dbReference type="GeneID" id="54585934"/>
<dbReference type="InterPro" id="IPR009311">
    <property type="entry name" value="IFI6/IFI27-like"/>
</dbReference>
<dbReference type="EMBL" id="ML987189">
    <property type="protein sequence ID" value="KAF2257389.1"/>
    <property type="molecule type" value="Genomic_DNA"/>
</dbReference>
<protein>
    <submittedName>
        <fullName evidence="7">Uncharacterized protein</fullName>
    </submittedName>
</protein>
<evidence type="ECO:0000256" key="3">
    <source>
        <dbReference type="ARBA" id="ARBA00022692"/>
    </source>
</evidence>
<comment type="subcellular location">
    <subcellularLocation>
        <location evidence="1">Membrane</location>
        <topology evidence="1">Multi-pass membrane protein</topology>
    </subcellularLocation>
</comment>
<evidence type="ECO:0000256" key="4">
    <source>
        <dbReference type="ARBA" id="ARBA00022989"/>
    </source>
</evidence>
<keyword evidence="4" id="KW-1133">Transmembrane helix</keyword>
<evidence type="ECO:0000256" key="5">
    <source>
        <dbReference type="ARBA" id="ARBA00023136"/>
    </source>
</evidence>
<proteinExistence type="inferred from homology"/>
<evidence type="ECO:0000256" key="6">
    <source>
        <dbReference type="SAM" id="MobiDB-lite"/>
    </source>
</evidence>
<keyword evidence="3" id="KW-0812">Transmembrane</keyword>
<accession>A0A6A6J3W0</accession>
<evidence type="ECO:0000313" key="8">
    <source>
        <dbReference type="Proteomes" id="UP000800094"/>
    </source>
</evidence>
<dbReference type="PANTHER" id="PTHR16932">
    <property type="entry name" value="INTERFERON ALPHA-INDUCIBLE PROTEIN 27"/>
    <property type="match status" value="1"/>
</dbReference>
<evidence type="ECO:0000313" key="7">
    <source>
        <dbReference type="EMBL" id="KAF2257389.1"/>
    </source>
</evidence>
<feature type="compositionally biased region" description="Basic and acidic residues" evidence="6">
    <location>
        <begin position="124"/>
        <end position="135"/>
    </location>
</feature>
<name>A0A6A6J3W0_9PLEO</name>
<gene>
    <name evidence="7" type="ORF">BU26DRAFT_558780</name>
</gene>
<comment type="similarity">
    <text evidence="2">Belongs to the IFI6/IFI27 family.</text>
</comment>
<dbReference type="GO" id="GO:0016020">
    <property type="term" value="C:membrane"/>
    <property type="evidence" value="ECO:0007669"/>
    <property type="project" value="UniProtKB-SubCell"/>
</dbReference>
<reference evidence="7" key="1">
    <citation type="journal article" date="2020" name="Stud. Mycol.">
        <title>101 Dothideomycetes genomes: a test case for predicting lifestyles and emergence of pathogens.</title>
        <authorList>
            <person name="Haridas S."/>
            <person name="Albert R."/>
            <person name="Binder M."/>
            <person name="Bloem J."/>
            <person name="Labutti K."/>
            <person name="Salamov A."/>
            <person name="Andreopoulos B."/>
            <person name="Baker S."/>
            <person name="Barry K."/>
            <person name="Bills G."/>
            <person name="Bluhm B."/>
            <person name="Cannon C."/>
            <person name="Castanera R."/>
            <person name="Culley D."/>
            <person name="Daum C."/>
            <person name="Ezra D."/>
            <person name="Gonzalez J."/>
            <person name="Henrissat B."/>
            <person name="Kuo A."/>
            <person name="Liang C."/>
            <person name="Lipzen A."/>
            <person name="Lutzoni F."/>
            <person name="Magnuson J."/>
            <person name="Mondo S."/>
            <person name="Nolan M."/>
            <person name="Ohm R."/>
            <person name="Pangilinan J."/>
            <person name="Park H.-J."/>
            <person name="Ramirez L."/>
            <person name="Alfaro M."/>
            <person name="Sun H."/>
            <person name="Tritt A."/>
            <person name="Yoshinaga Y."/>
            <person name="Zwiers L.-H."/>
            <person name="Turgeon B."/>
            <person name="Goodwin S."/>
            <person name="Spatafora J."/>
            <person name="Crous P."/>
            <person name="Grigoriev I."/>
        </authorList>
    </citation>
    <scope>NUCLEOTIDE SEQUENCE</scope>
    <source>
        <strain evidence="7">CBS 122368</strain>
    </source>
</reference>
<dbReference type="InterPro" id="IPR038213">
    <property type="entry name" value="IFI6/IFI27-like_sf"/>
</dbReference>
<sequence>MVWGTPWNADCNQTNDALKDSTSWSKTTKIAGIVGLTGAVTVGWPLALGAAGWGAEGVSAGSLAAGMQGSNVVAGSAFAFAQSAGAGGAAAGILNGITWGAGGMVAVREAFRGSNAEDNANEGGKVHGNGEEKEG</sequence>